<dbReference type="eggNOG" id="COG1047">
    <property type="taxonomic scope" value="Bacteria"/>
</dbReference>
<keyword evidence="6" id="KW-0143">Chaperone</keyword>
<dbReference type="GO" id="GO:0005737">
    <property type="term" value="C:cytoplasm"/>
    <property type="evidence" value="ECO:0007669"/>
    <property type="project" value="UniProtKB-SubCell"/>
</dbReference>
<dbReference type="Pfam" id="PF00254">
    <property type="entry name" value="FKBP_C"/>
    <property type="match status" value="1"/>
</dbReference>
<organism evidence="12 13">
    <name type="scientific">Campylobacter gracilis RM3268</name>
    <dbReference type="NCBI Taxonomy" id="553220"/>
    <lineage>
        <taxon>Bacteria</taxon>
        <taxon>Pseudomonadati</taxon>
        <taxon>Campylobacterota</taxon>
        <taxon>Epsilonproteobacteria</taxon>
        <taxon>Campylobacterales</taxon>
        <taxon>Campylobacteraceae</taxon>
        <taxon>Campylobacter</taxon>
    </lineage>
</organism>
<protein>
    <recommendedName>
        <fullName evidence="10">Peptidyl-prolyl cis-trans isomerase</fullName>
        <ecNumber evidence="10">5.2.1.8</ecNumber>
    </recommendedName>
</protein>
<evidence type="ECO:0000256" key="10">
    <source>
        <dbReference type="RuleBase" id="RU003915"/>
    </source>
</evidence>
<sequence length="242" mass="26870">MHYELKDGKTGEILESNLNSDPIAFLSGKDQIIQKLEDEILNLQAGESKTVRISPSDGVGEYREDAVQILPKEQFAGIDLAVGMELFGQAEDGATTRVSVKAIGEQDVTIDFNHPYAGKELEFNIKIVENREATADEILTGQPESAHSCGCGHDHHHEGHECCGGHGHDHARDHECSGATITEKITSAATGTTTSIRIFYEICFYLPRTGQPKRRHGQGVLRKLRICARAFGWGFRIYRYRF</sequence>
<comment type="subcellular location">
    <subcellularLocation>
        <location evidence="2">Cytoplasm</location>
    </subcellularLocation>
</comment>
<dbReference type="PANTHER" id="PTHR47861:SF3">
    <property type="entry name" value="FKBP-TYPE PEPTIDYL-PROLYL CIS-TRANS ISOMERASE SLYD"/>
    <property type="match status" value="1"/>
</dbReference>
<comment type="catalytic activity">
    <reaction evidence="1 9 10">
        <text>[protein]-peptidylproline (omega=180) = [protein]-peptidylproline (omega=0)</text>
        <dbReference type="Rhea" id="RHEA:16237"/>
        <dbReference type="Rhea" id="RHEA-COMP:10747"/>
        <dbReference type="Rhea" id="RHEA-COMP:10748"/>
        <dbReference type="ChEBI" id="CHEBI:83833"/>
        <dbReference type="ChEBI" id="CHEBI:83834"/>
        <dbReference type="EC" id="5.2.1.8"/>
    </reaction>
</comment>
<keyword evidence="4" id="KW-0963">Cytoplasm</keyword>
<gene>
    <name evidence="12" type="ORF">CAMGR0001_2591</name>
</gene>
<evidence type="ECO:0000256" key="4">
    <source>
        <dbReference type="ARBA" id="ARBA00022490"/>
    </source>
</evidence>
<dbReference type="STRING" id="824.CGRAC_0393"/>
<evidence type="ECO:0000256" key="3">
    <source>
        <dbReference type="ARBA" id="ARBA00006577"/>
    </source>
</evidence>
<reference evidence="12 13" key="1">
    <citation type="submission" date="2009-07" db="EMBL/GenBank/DDBJ databases">
        <authorList>
            <person name="Madupu R."/>
            <person name="Sebastian Y."/>
            <person name="Durkin A.S."/>
            <person name="Torralba M."/>
            <person name="Methe B."/>
            <person name="Sutton G.G."/>
            <person name="Strausberg R.L."/>
            <person name="Nelson K.E."/>
        </authorList>
    </citation>
    <scope>NUCLEOTIDE SEQUENCE [LARGE SCALE GENOMIC DNA]</scope>
    <source>
        <strain evidence="12 13">RM3268</strain>
    </source>
</reference>
<dbReference type="PROSITE" id="PS50059">
    <property type="entry name" value="FKBP_PPIASE"/>
    <property type="match status" value="1"/>
</dbReference>
<keyword evidence="5 9" id="KW-0697">Rotamase</keyword>
<feature type="domain" description="PPIase FKBP-type" evidence="11">
    <location>
        <begin position="1"/>
        <end position="71"/>
    </location>
</feature>
<comment type="caution">
    <text evidence="12">The sequence shown here is derived from an EMBL/GenBank/DDBJ whole genome shotgun (WGS) entry which is preliminary data.</text>
</comment>
<keyword evidence="13" id="KW-1185">Reference proteome</keyword>
<accession>C8PEV2</accession>
<comment type="similarity">
    <text evidence="3 10">Belongs to the FKBP-type PPIase family.</text>
</comment>
<evidence type="ECO:0000256" key="8">
    <source>
        <dbReference type="ARBA" id="ARBA00037071"/>
    </source>
</evidence>
<dbReference type="EMBL" id="ACYG01000009">
    <property type="protein sequence ID" value="EEV18580.1"/>
    <property type="molecule type" value="Genomic_DNA"/>
</dbReference>
<comment type="function">
    <text evidence="8">Also involved in hydrogenase metallocenter assembly, probably by participating in the nickel insertion step. This function in hydrogenase biosynthesis requires chaperone activity and the presence of the metal-binding domain, but not PPIase activity.</text>
</comment>
<evidence type="ECO:0000259" key="11">
    <source>
        <dbReference type="PROSITE" id="PS50059"/>
    </source>
</evidence>
<proteinExistence type="inferred from homology"/>
<dbReference type="PANTHER" id="PTHR47861">
    <property type="entry name" value="FKBP-TYPE PEPTIDYL-PROLYL CIS-TRANS ISOMERASE SLYD"/>
    <property type="match status" value="1"/>
</dbReference>
<dbReference type="EC" id="5.2.1.8" evidence="10"/>
<dbReference type="Proteomes" id="UP000005709">
    <property type="component" value="Unassembled WGS sequence"/>
</dbReference>
<evidence type="ECO:0000313" key="13">
    <source>
        <dbReference type="Proteomes" id="UP000005709"/>
    </source>
</evidence>
<evidence type="ECO:0000256" key="6">
    <source>
        <dbReference type="ARBA" id="ARBA00023186"/>
    </source>
</evidence>
<evidence type="ECO:0000256" key="9">
    <source>
        <dbReference type="PROSITE-ProRule" id="PRU00277"/>
    </source>
</evidence>
<dbReference type="AlphaFoldDB" id="C8PEV2"/>
<dbReference type="InterPro" id="IPR001179">
    <property type="entry name" value="PPIase_FKBP_dom"/>
</dbReference>
<dbReference type="GO" id="GO:0042026">
    <property type="term" value="P:protein refolding"/>
    <property type="evidence" value="ECO:0007669"/>
    <property type="project" value="UniProtKB-ARBA"/>
</dbReference>
<evidence type="ECO:0000313" key="12">
    <source>
        <dbReference type="EMBL" id="EEV18580.1"/>
    </source>
</evidence>
<name>C8PEV2_9BACT</name>
<dbReference type="Gene3D" id="2.40.10.330">
    <property type="match status" value="1"/>
</dbReference>
<keyword evidence="7 9" id="KW-0413">Isomerase</keyword>
<dbReference type="InterPro" id="IPR046357">
    <property type="entry name" value="PPIase_dom_sf"/>
</dbReference>
<evidence type="ECO:0000256" key="5">
    <source>
        <dbReference type="ARBA" id="ARBA00023110"/>
    </source>
</evidence>
<dbReference type="GO" id="GO:0003755">
    <property type="term" value="F:peptidyl-prolyl cis-trans isomerase activity"/>
    <property type="evidence" value="ECO:0007669"/>
    <property type="project" value="UniProtKB-UniRule"/>
</dbReference>
<dbReference type="InterPro" id="IPR048261">
    <property type="entry name" value="SlpA/SlyD-like_ins_sf"/>
</dbReference>
<dbReference type="SUPFAM" id="SSF54534">
    <property type="entry name" value="FKBP-like"/>
    <property type="match status" value="1"/>
</dbReference>
<evidence type="ECO:0000256" key="1">
    <source>
        <dbReference type="ARBA" id="ARBA00000971"/>
    </source>
</evidence>
<dbReference type="Gene3D" id="3.10.50.40">
    <property type="match status" value="1"/>
</dbReference>
<evidence type="ECO:0000256" key="2">
    <source>
        <dbReference type="ARBA" id="ARBA00004496"/>
    </source>
</evidence>
<evidence type="ECO:0000256" key="7">
    <source>
        <dbReference type="ARBA" id="ARBA00023235"/>
    </source>
</evidence>